<sequence length="382" mass="40437">MKKILLLLGVVLLAAVSVVSLSAQEIAGSWQGTLPLGKGLRVVAKITNGDGTAVKVVLYSIDQGAQPIPASTASFSGGTLKMEIVALSALYEGKMSADGGTITGTFTQGGNPVALVLTKATKETAWVIPEPPVQLPPMAADADPSLEVATIKPGVPGAQGKNYGVQGRTMRLRNFSLADMLMFAYGMQLKQFVGLPSWAESDKFDVSGRIDIEGRPNDKQIRLMVRKLMTERFALKFTREKRELSVFAIRVAKDGPKLTATTAKATDGSGAGFRPGMKGGLNYIGRNMTVTEIGDALQEVLLDRPVANQTEIEGRYDISVTFTPDDSMAGGMLSKLPPPPDGAEAPPSLFVAMPATLGLKLEATKAPVDVLVISHVEKPSEN</sequence>
<keyword evidence="3" id="KW-1185">Reference proteome</keyword>
<keyword evidence="1" id="KW-0732">Signal</keyword>
<dbReference type="NCBIfam" id="TIGR03435">
    <property type="entry name" value="Soli_TIGR03435"/>
    <property type="match status" value="1"/>
</dbReference>
<proteinExistence type="predicted"/>
<evidence type="ECO:0000313" key="2">
    <source>
        <dbReference type="EMBL" id="SFS04420.1"/>
    </source>
</evidence>
<dbReference type="EMBL" id="FOZL01000001">
    <property type="protein sequence ID" value="SFS04420.1"/>
    <property type="molecule type" value="Genomic_DNA"/>
</dbReference>
<dbReference type="Proteomes" id="UP000199024">
    <property type="component" value="Unassembled WGS sequence"/>
</dbReference>
<evidence type="ECO:0000256" key="1">
    <source>
        <dbReference type="SAM" id="SignalP"/>
    </source>
</evidence>
<evidence type="ECO:0000313" key="3">
    <source>
        <dbReference type="Proteomes" id="UP000199024"/>
    </source>
</evidence>
<protein>
    <submittedName>
        <fullName evidence="2">Soil-associated protein, TIGR03435 family</fullName>
    </submittedName>
</protein>
<gene>
    <name evidence="2" type="ORF">SAMN05421771_0916</name>
</gene>
<dbReference type="STRING" id="474950.SAMN05421771_0916"/>
<name>A0A1I6LMA4_9BACT</name>
<accession>A0A1I6LMA4</accession>
<dbReference type="Pfam" id="PF12543">
    <property type="entry name" value="DUF3738"/>
    <property type="match status" value="1"/>
</dbReference>
<reference evidence="2 3" key="1">
    <citation type="submission" date="2016-10" db="EMBL/GenBank/DDBJ databases">
        <authorList>
            <person name="de Groot N.N."/>
        </authorList>
    </citation>
    <scope>NUCLEOTIDE SEQUENCE [LARGE SCALE GENOMIC DNA]</scope>
    <source>
        <strain evidence="2 3">DSM 21001</strain>
    </source>
</reference>
<feature type="signal peptide" evidence="1">
    <location>
        <begin position="1"/>
        <end position="23"/>
    </location>
</feature>
<dbReference type="OrthoDB" id="106463at2"/>
<dbReference type="AlphaFoldDB" id="A0A1I6LMA4"/>
<dbReference type="RefSeq" id="WP_089837019.1">
    <property type="nucleotide sequence ID" value="NZ_FOZL01000001.1"/>
</dbReference>
<organism evidence="2 3">
    <name type="scientific">Granulicella pectinivorans</name>
    <dbReference type="NCBI Taxonomy" id="474950"/>
    <lineage>
        <taxon>Bacteria</taxon>
        <taxon>Pseudomonadati</taxon>
        <taxon>Acidobacteriota</taxon>
        <taxon>Terriglobia</taxon>
        <taxon>Terriglobales</taxon>
        <taxon>Acidobacteriaceae</taxon>
        <taxon>Granulicella</taxon>
    </lineage>
</organism>
<dbReference type="InterPro" id="IPR017801">
    <property type="entry name" value="DUF3738"/>
</dbReference>
<feature type="chain" id="PRO_5011493713" evidence="1">
    <location>
        <begin position="24"/>
        <end position="382"/>
    </location>
</feature>